<evidence type="ECO:0000259" key="7">
    <source>
        <dbReference type="Pfam" id="PF16188"/>
    </source>
</evidence>
<dbReference type="InterPro" id="IPR032416">
    <property type="entry name" value="Peptidase_M24_C"/>
</dbReference>
<dbReference type="Pfam" id="PF01321">
    <property type="entry name" value="Creatinase_N"/>
    <property type="match status" value="1"/>
</dbReference>
<dbReference type="GO" id="GO:0046872">
    <property type="term" value="F:metal ion binding"/>
    <property type="evidence" value="ECO:0007669"/>
    <property type="project" value="UniProtKB-KW"/>
</dbReference>
<dbReference type="InterPro" id="IPR000994">
    <property type="entry name" value="Pept_M24"/>
</dbReference>
<evidence type="ECO:0000259" key="6">
    <source>
        <dbReference type="Pfam" id="PF01321"/>
    </source>
</evidence>
<dbReference type="InterPro" id="IPR000587">
    <property type="entry name" value="Creatinase_N"/>
</dbReference>
<evidence type="ECO:0000256" key="2">
    <source>
        <dbReference type="ARBA" id="ARBA00022723"/>
    </source>
</evidence>
<dbReference type="PANTHER" id="PTHR43763">
    <property type="entry name" value="XAA-PRO AMINOPEPTIDASE 1"/>
    <property type="match status" value="1"/>
</dbReference>
<proteinExistence type="inferred from homology"/>
<dbReference type="PATRIC" id="fig|1379.3.peg.1563"/>
<dbReference type="FunFam" id="3.40.350.10:FF:000003">
    <property type="entry name" value="Xaa-pro aminopeptidase P"/>
    <property type="match status" value="1"/>
</dbReference>
<reference evidence="9" key="1">
    <citation type="submission" date="2016-01" db="EMBL/GenBank/DDBJ databases">
        <authorList>
            <person name="Mitreva M."/>
            <person name="Pepin K.H."/>
            <person name="Mihindukulasuriya K.A."/>
            <person name="Fulton R."/>
            <person name="Fronick C."/>
            <person name="O'Laughlin M."/>
            <person name="Miner T."/>
            <person name="Herter B."/>
            <person name="Rosa B.A."/>
            <person name="Cordes M."/>
            <person name="Tomlinson C."/>
            <person name="Wollam A."/>
            <person name="Palsikar V.B."/>
            <person name="Mardis E.R."/>
            <person name="Wilson R.K."/>
        </authorList>
    </citation>
    <scope>NUCLEOTIDE SEQUENCE [LARGE SCALE GENOMIC DNA]</scope>
    <source>
        <strain evidence="9">DNF01167</strain>
    </source>
</reference>
<dbReference type="Pfam" id="PF16189">
    <property type="entry name" value="Creatinase_N_2"/>
    <property type="match status" value="1"/>
</dbReference>
<comment type="similarity">
    <text evidence="1">Belongs to the peptidase M24B family.</text>
</comment>
<dbReference type="SUPFAM" id="SSF55920">
    <property type="entry name" value="Creatinase/aminopeptidase"/>
    <property type="match status" value="1"/>
</dbReference>
<dbReference type="Pfam" id="PF00557">
    <property type="entry name" value="Peptidase_M24"/>
    <property type="match status" value="1"/>
</dbReference>
<evidence type="ECO:0000256" key="1">
    <source>
        <dbReference type="ARBA" id="ARBA00008766"/>
    </source>
</evidence>
<dbReference type="InterPro" id="IPR029149">
    <property type="entry name" value="Creatin/AminoP/Spt16_N"/>
</dbReference>
<evidence type="ECO:0000256" key="3">
    <source>
        <dbReference type="ARBA" id="ARBA00022801"/>
    </source>
</evidence>
<dbReference type="GO" id="GO:0016787">
    <property type="term" value="F:hydrolase activity"/>
    <property type="evidence" value="ECO:0007669"/>
    <property type="project" value="UniProtKB-KW"/>
</dbReference>
<dbReference type="RefSeq" id="WP_060914634.1">
    <property type="nucleotide sequence ID" value="NZ_KQ959990.1"/>
</dbReference>
<dbReference type="InterPro" id="IPR036005">
    <property type="entry name" value="Creatinase/aminopeptidase-like"/>
</dbReference>
<organism evidence="8 9">
    <name type="scientific">Gemella haemolysans</name>
    <dbReference type="NCBI Taxonomy" id="1379"/>
    <lineage>
        <taxon>Bacteria</taxon>
        <taxon>Bacillati</taxon>
        <taxon>Bacillota</taxon>
        <taxon>Bacilli</taxon>
        <taxon>Bacillales</taxon>
        <taxon>Gemellaceae</taxon>
        <taxon>Gemella</taxon>
    </lineage>
</organism>
<dbReference type="Pfam" id="PF16188">
    <property type="entry name" value="Peptidase_M24_C"/>
    <property type="match status" value="1"/>
</dbReference>
<accession>A0A133ZQW2</accession>
<dbReference type="STRING" id="1379.HMPREF3186_01574"/>
<evidence type="ECO:0000256" key="4">
    <source>
        <dbReference type="ARBA" id="ARBA00023211"/>
    </source>
</evidence>
<dbReference type="FunFam" id="3.90.230.10:FF:000007">
    <property type="entry name" value="Xaa-Pro aminopeptidase P"/>
    <property type="match status" value="1"/>
</dbReference>
<keyword evidence="4" id="KW-0464">Manganese</keyword>
<feature type="domain" description="Peptidase M24 C-terminal" evidence="7">
    <location>
        <begin position="537"/>
        <end position="596"/>
    </location>
</feature>
<gene>
    <name evidence="8" type="ORF">HMPREF3186_01574</name>
</gene>
<keyword evidence="3" id="KW-0378">Hydrolase</keyword>
<dbReference type="GO" id="GO:0005737">
    <property type="term" value="C:cytoplasm"/>
    <property type="evidence" value="ECO:0007669"/>
    <property type="project" value="UniProtKB-ARBA"/>
</dbReference>
<protein>
    <submittedName>
        <fullName evidence="8">Creatinase</fullName>
    </submittedName>
</protein>
<feature type="domain" description="Creatinase N-terminal" evidence="6">
    <location>
        <begin position="6"/>
        <end position="132"/>
    </location>
</feature>
<dbReference type="AlphaFoldDB" id="A0A133ZQW2"/>
<sequence>MEIKERVSKLRVLMERNGIDVYMIPTADFHNSEYVGEHFKARAFMSGFTGSAGTLIVTKDFAGLWTDGRYFLQGEKQLEGTGIELQKMREPGVPTIAEFVVENTPENGVLGFDGRVVTFGEGKDLATKLKRKNATVKYDVDLVDEIWENRPALSEEPAFYMSLERAGESVASKLERVRKEMHEVGANIHVITTLDDIGWLLNIRGMDVDYVPVLLSYAVVYEDSVDLYVDERKLSGEIKKHLADHNVHIKPYNDIYEEVKQFSGNDVVLVDPECLNYAVFNNIPKEITLVERRNPTILMKAIKNEVELQHTIKAHVKDGIAHTKFIYWLKQLVKQGTSEQEDELSASAKLVEFRKEQGGFICPSFSPICGHGENGAIVHYSSSKETSIPLRTGTFFLTDTGAHFEEGSTDITRTTAMGEVSDKLKYDYTRVLQCHLRLSRLKFMEGVSGANVDLFARAPLWQDYENFNHGTGHGVGYLGNIHEGPHGIHWGIYRAAEPFKHGMVVTNEPGLYISGSHGIRLENELIVRKTVKNEYGQFMEFEVMTFVPWDLEAINLDMLTIEDKYELNKYHAKVFEVLAPHFEGDELEWLKQATREV</sequence>
<evidence type="ECO:0000313" key="8">
    <source>
        <dbReference type="EMBL" id="KXB57813.1"/>
    </source>
</evidence>
<feature type="domain" description="Peptidase M24" evidence="5">
    <location>
        <begin position="313"/>
        <end position="528"/>
    </location>
</feature>
<dbReference type="OrthoDB" id="9806388at2"/>
<comment type="caution">
    <text evidence="8">The sequence shown here is derived from an EMBL/GenBank/DDBJ whole genome shotgun (WGS) entry which is preliminary data.</text>
</comment>
<dbReference type="Proteomes" id="UP000070355">
    <property type="component" value="Unassembled WGS sequence"/>
</dbReference>
<dbReference type="Gene3D" id="3.90.230.10">
    <property type="entry name" value="Creatinase/methionine aminopeptidase superfamily"/>
    <property type="match status" value="1"/>
</dbReference>
<dbReference type="EMBL" id="LSDC01000115">
    <property type="protein sequence ID" value="KXB57813.1"/>
    <property type="molecule type" value="Genomic_DNA"/>
</dbReference>
<dbReference type="SUPFAM" id="SSF53092">
    <property type="entry name" value="Creatinase/prolidase N-terminal domain"/>
    <property type="match status" value="2"/>
</dbReference>
<keyword evidence="2" id="KW-0479">Metal-binding</keyword>
<evidence type="ECO:0000259" key="5">
    <source>
        <dbReference type="Pfam" id="PF00557"/>
    </source>
</evidence>
<dbReference type="PANTHER" id="PTHR43763:SF6">
    <property type="entry name" value="XAA-PRO AMINOPEPTIDASE 1"/>
    <property type="match status" value="1"/>
</dbReference>
<evidence type="ECO:0000313" key="9">
    <source>
        <dbReference type="Proteomes" id="UP000070355"/>
    </source>
</evidence>
<dbReference type="Gene3D" id="3.40.350.10">
    <property type="entry name" value="Creatinase/prolidase N-terminal domain"/>
    <property type="match status" value="2"/>
</dbReference>
<name>A0A133ZQW2_9BACL</name>
<dbReference type="InterPro" id="IPR050422">
    <property type="entry name" value="X-Pro_aminopeptidase_P"/>
</dbReference>